<name>A0A1W6YNT1_9BORD</name>
<dbReference type="AlphaFoldDB" id="A0A1W6YNT1"/>
<evidence type="ECO:0000313" key="3">
    <source>
        <dbReference type="Proteomes" id="UP000194151"/>
    </source>
</evidence>
<proteinExistence type="predicted"/>
<keyword evidence="3" id="KW-1185">Reference proteome</keyword>
<sequence length="158" mass="16688">MATLLLVAVFMSSINAVAADKADKNPKNKSAGYVLTWINTQANTITLNRSSVTCMYNPGDASIQLNTGVPKPETLEDNNGVGNCLNAPKIVAWTVSTNGALIYFRHELVSGIGSSWITQIVDTSGTVKSATCLQASNENGHNCLNQGVTNVVGIDVVF</sequence>
<feature type="signal peptide" evidence="1">
    <location>
        <begin position="1"/>
        <end position="18"/>
    </location>
</feature>
<keyword evidence="1" id="KW-0732">Signal</keyword>
<gene>
    <name evidence="2" type="ORF">CAL12_19275</name>
</gene>
<reference evidence="2 3" key="1">
    <citation type="submission" date="2017-05" db="EMBL/GenBank/DDBJ databases">
        <title>Complete and WGS of Bordetella genogroups.</title>
        <authorList>
            <person name="Spilker T."/>
            <person name="LiPuma J."/>
        </authorList>
    </citation>
    <scope>NUCLEOTIDE SEQUENCE [LARGE SCALE GENOMIC DNA]</scope>
    <source>
        <strain evidence="2 3">AU19157</strain>
    </source>
</reference>
<dbReference type="EMBL" id="CP021108">
    <property type="protein sequence ID" value="ARP82752.1"/>
    <property type="molecule type" value="Genomic_DNA"/>
</dbReference>
<feature type="chain" id="PRO_5012032089" evidence="1">
    <location>
        <begin position="19"/>
        <end position="158"/>
    </location>
</feature>
<dbReference type="Proteomes" id="UP000194151">
    <property type="component" value="Chromosome"/>
</dbReference>
<dbReference type="KEGG" id="bgv:CAL12_19275"/>
<dbReference type="STRING" id="1416806.CAL12_19275"/>
<evidence type="ECO:0000313" key="2">
    <source>
        <dbReference type="EMBL" id="ARP82752.1"/>
    </source>
</evidence>
<accession>A0A1W6YNT1</accession>
<evidence type="ECO:0000256" key="1">
    <source>
        <dbReference type="SAM" id="SignalP"/>
    </source>
</evidence>
<organism evidence="2 3">
    <name type="scientific">Bordetella genomosp. 8</name>
    <dbReference type="NCBI Taxonomy" id="1416806"/>
    <lineage>
        <taxon>Bacteria</taxon>
        <taxon>Pseudomonadati</taxon>
        <taxon>Pseudomonadota</taxon>
        <taxon>Betaproteobacteria</taxon>
        <taxon>Burkholderiales</taxon>
        <taxon>Alcaligenaceae</taxon>
        <taxon>Bordetella</taxon>
    </lineage>
</organism>
<protein>
    <submittedName>
        <fullName evidence="2">Uncharacterized protein</fullName>
    </submittedName>
</protein>